<evidence type="ECO:0000313" key="3">
    <source>
        <dbReference type="Proteomes" id="UP000013085"/>
    </source>
</evidence>
<dbReference type="EMBL" id="AGYR01000042">
    <property type="protein sequence ID" value="ENZ11630.1"/>
    <property type="molecule type" value="Genomic_DNA"/>
</dbReference>
<reference evidence="2 3" key="1">
    <citation type="submission" date="2013-01" db="EMBL/GenBank/DDBJ databases">
        <title>The Genome Sequence of Clostridium clostridioforme 90A8.</title>
        <authorList>
            <consortium name="The Broad Institute Genome Sequencing Platform"/>
            <person name="Earl A."/>
            <person name="Ward D."/>
            <person name="Feldgarden M."/>
            <person name="Gevers D."/>
            <person name="Courvalin P."/>
            <person name="Lambert T."/>
            <person name="Walker B."/>
            <person name="Young S.K."/>
            <person name="Zeng Q."/>
            <person name="Gargeya S."/>
            <person name="Fitzgerald M."/>
            <person name="Haas B."/>
            <person name="Abouelleil A."/>
            <person name="Alvarado L."/>
            <person name="Arachchi H.M."/>
            <person name="Berlin A.M."/>
            <person name="Chapman S.B."/>
            <person name="Dewar J."/>
            <person name="Goldberg J."/>
            <person name="Griggs A."/>
            <person name="Gujja S."/>
            <person name="Hansen M."/>
            <person name="Howarth C."/>
            <person name="Imamovic A."/>
            <person name="Larimer J."/>
            <person name="McCowan C."/>
            <person name="Murphy C."/>
            <person name="Neiman D."/>
            <person name="Pearson M."/>
            <person name="Priest M."/>
            <person name="Roberts A."/>
            <person name="Saif S."/>
            <person name="Shea T."/>
            <person name="Sisk P."/>
            <person name="Sykes S."/>
            <person name="Wortman J."/>
            <person name="Nusbaum C."/>
            <person name="Birren B."/>
        </authorList>
    </citation>
    <scope>NUCLEOTIDE SEQUENCE [LARGE SCALE GENOMIC DNA]</scope>
    <source>
        <strain evidence="2 3">90A8</strain>
    </source>
</reference>
<dbReference type="RefSeq" id="WP_002593925.1">
    <property type="nucleotide sequence ID" value="NZ_KB850981.1"/>
</dbReference>
<name>A0A0E2H6S2_9FIRM</name>
<sequence>MKPRRKLSVLFSFILMVVLVFATTTTAFAATGNKKVTSSGKMSIVLNTGQTGNSSAVSFKVSGLPTNAVITKLEVNTGSLSSYSGAMLTNYLTLTSSNKTTAEKITWGGQANTTLKSNGFLATKANGTYTITFNCTCLGGAIVGGIPTDVGSKTYSSPYITVYWDDSF</sequence>
<feature type="chain" id="PRO_5002395265" evidence="1">
    <location>
        <begin position="30"/>
        <end position="168"/>
    </location>
</feature>
<feature type="signal peptide" evidence="1">
    <location>
        <begin position="1"/>
        <end position="29"/>
    </location>
</feature>
<dbReference type="GeneID" id="57961715"/>
<evidence type="ECO:0000256" key="1">
    <source>
        <dbReference type="SAM" id="SignalP"/>
    </source>
</evidence>
<dbReference type="AlphaFoldDB" id="A0A0E2H6S2"/>
<dbReference type="Proteomes" id="UP000013085">
    <property type="component" value="Unassembled WGS sequence"/>
</dbReference>
<keyword evidence="1" id="KW-0732">Signal</keyword>
<evidence type="ECO:0000313" key="2">
    <source>
        <dbReference type="EMBL" id="ENZ11630.1"/>
    </source>
</evidence>
<organism evidence="2 3">
    <name type="scientific">[Clostridium] clostridioforme 90A8</name>
    <dbReference type="NCBI Taxonomy" id="999408"/>
    <lineage>
        <taxon>Bacteria</taxon>
        <taxon>Bacillati</taxon>
        <taxon>Bacillota</taxon>
        <taxon>Clostridia</taxon>
        <taxon>Lachnospirales</taxon>
        <taxon>Lachnospiraceae</taxon>
        <taxon>Enterocloster</taxon>
    </lineage>
</organism>
<accession>A0A0E2H6S2</accession>
<dbReference type="HOGENOM" id="CLU_1583650_0_0_9"/>
<comment type="caution">
    <text evidence="2">The sequence shown here is derived from an EMBL/GenBank/DDBJ whole genome shotgun (WGS) entry which is preliminary data.</text>
</comment>
<gene>
    <name evidence="2" type="ORF">HMPREF1090_03985</name>
</gene>
<proteinExistence type="predicted"/>
<protein>
    <submittedName>
        <fullName evidence="2">Uncharacterized protein</fullName>
    </submittedName>
</protein>